<gene>
    <name evidence="1" type="ORF">FKW44_021657</name>
</gene>
<dbReference type="EMBL" id="CP045905">
    <property type="protein sequence ID" value="QQP36526.1"/>
    <property type="molecule type" value="Genomic_DNA"/>
</dbReference>
<organism evidence="1 2">
    <name type="scientific">Caligus rogercresseyi</name>
    <name type="common">Sea louse</name>
    <dbReference type="NCBI Taxonomy" id="217165"/>
    <lineage>
        <taxon>Eukaryota</taxon>
        <taxon>Metazoa</taxon>
        <taxon>Ecdysozoa</taxon>
        <taxon>Arthropoda</taxon>
        <taxon>Crustacea</taxon>
        <taxon>Multicrustacea</taxon>
        <taxon>Hexanauplia</taxon>
        <taxon>Copepoda</taxon>
        <taxon>Siphonostomatoida</taxon>
        <taxon>Caligidae</taxon>
        <taxon>Caligus</taxon>
    </lineage>
</organism>
<proteinExistence type="predicted"/>
<accession>A0A7T8GS35</accession>
<sequence>MDDTFKKWTAKDAAEVTSTPQVKVENGGAKTYPKRIKNPLVIFDGSEDFYS</sequence>
<evidence type="ECO:0000313" key="2">
    <source>
        <dbReference type="Proteomes" id="UP000595437"/>
    </source>
</evidence>
<reference evidence="2" key="1">
    <citation type="submission" date="2021-01" db="EMBL/GenBank/DDBJ databases">
        <title>Caligus Genome Assembly.</title>
        <authorList>
            <person name="Gallardo-Escarate C."/>
        </authorList>
    </citation>
    <scope>NUCLEOTIDE SEQUENCE [LARGE SCALE GENOMIC DNA]</scope>
</reference>
<name>A0A7T8GS35_CALRO</name>
<keyword evidence="2" id="KW-1185">Reference proteome</keyword>
<dbReference type="Proteomes" id="UP000595437">
    <property type="component" value="Chromosome 16"/>
</dbReference>
<evidence type="ECO:0000313" key="1">
    <source>
        <dbReference type="EMBL" id="QQP36526.1"/>
    </source>
</evidence>
<protein>
    <submittedName>
        <fullName evidence="1">Uncharacterized protein</fullName>
    </submittedName>
</protein>
<dbReference type="AlphaFoldDB" id="A0A7T8GS35"/>